<dbReference type="EMBL" id="PGOL01001765">
    <property type="protein sequence ID" value="PKI54785.1"/>
    <property type="molecule type" value="Genomic_DNA"/>
</dbReference>
<keyword evidence="2" id="KW-1185">Reference proteome</keyword>
<protein>
    <submittedName>
        <fullName evidence="1">Uncharacterized protein</fullName>
    </submittedName>
</protein>
<accession>A0A2I0JEV0</accession>
<dbReference type="AlphaFoldDB" id="A0A2I0JEV0"/>
<evidence type="ECO:0000313" key="2">
    <source>
        <dbReference type="Proteomes" id="UP000233551"/>
    </source>
</evidence>
<comment type="caution">
    <text evidence="1">The sequence shown here is derived from an EMBL/GenBank/DDBJ whole genome shotgun (WGS) entry which is preliminary data.</text>
</comment>
<dbReference type="Proteomes" id="UP000233551">
    <property type="component" value="Unassembled WGS sequence"/>
</dbReference>
<organism evidence="1 2">
    <name type="scientific">Punica granatum</name>
    <name type="common">Pomegranate</name>
    <dbReference type="NCBI Taxonomy" id="22663"/>
    <lineage>
        <taxon>Eukaryota</taxon>
        <taxon>Viridiplantae</taxon>
        <taxon>Streptophyta</taxon>
        <taxon>Embryophyta</taxon>
        <taxon>Tracheophyta</taxon>
        <taxon>Spermatophyta</taxon>
        <taxon>Magnoliopsida</taxon>
        <taxon>eudicotyledons</taxon>
        <taxon>Gunneridae</taxon>
        <taxon>Pentapetalae</taxon>
        <taxon>rosids</taxon>
        <taxon>malvids</taxon>
        <taxon>Myrtales</taxon>
        <taxon>Lythraceae</taxon>
        <taxon>Punica</taxon>
    </lineage>
</organism>
<evidence type="ECO:0000313" key="1">
    <source>
        <dbReference type="EMBL" id="PKI54785.1"/>
    </source>
</evidence>
<sequence length="86" mass="9802">MHGLWKTCMQGISNSARLQLAMESKQIGQEPRSGLARSSLQPSFARSGSHEIANWDALDLVQLPHNKESTPHHHLHIWHHVDDFIF</sequence>
<gene>
    <name evidence="1" type="ORF">CRG98_024799</name>
</gene>
<name>A0A2I0JEV0_PUNGR</name>
<proteinExistence type="predicted"/>
<reference evidence="1 2" key="1">
    <citation type="submission" date="2017-11" db="EMBL/GenBank/DDBJ databases">
        <title>De-novo sequencing of pomegranate (Punica granatum L.) genome.</title>
        <authorList>
            <person name="Akparov Z."/>
            <person name="Amiraslanov A."/>
            <person name="Hajiyeva S."/>
            <person name="Abbasov M."/>
            <person name="Kaur K."/>
            <person name="Hamwieh A."/>
            <person name="Solovyev V."/>
            <person name="Salamov A."/>
            <person name="Braich B."/>
            <person name="Kosarev P."/>
            <person name="Mahmoud A."/>
            <person name="Hajiyev E."/>
            <person name="Babayeva S."/>
            <person name="Izzatullayeva V."/>
            <person name="Mammadov A."/>
            <person name="Mammadov A."/>
            <person name="Sharifova S."/>
            <person name="Ojaghi J."/>
            <person name="Eynullazada K."/>
            <person name="Bayramov B."/>
            <person name="Abdulazimova A."/>
            <person name="Shahmuradov I."/>
        </authorList>
    </citation>
    <scope>NUCLEOTIDE SEQUENCE [LARGE SCALE GENOMIC DNA]</scope>
    <source>
        <strain evidence="2">cv. AG2017</strain>
        <tissue evidence="1">Leaf</tissue>
    </source>
</reference>